<dbReference type="Pfam" id="PF17932">
    <property type="entry name" value="TetR_C_24"/>
    <property type="match status" value="1"/>
</dbReference>
<evidence type="ECO:0000313" key="6">
    <source>
        <dbReference type="Proteomes" id="UP001595947"/>
    </source>
</evidence>
<feature type="region of interest" description="Disordered" evidence="3">
    <location>
        <begin position="1"/>
        <end position="26"/>
    </location>
</feature>
<dbReference type="PANTHER" id="PTHR30055:SF237">
    <property type="entry name" value="TRANSCRIPTIONAL REPRESSOR MCE3R"/>
    <property type="match status" value="1"/>
</dbReference>
<dbReference type="PANTHER" id="PTHR30055">
    <property type="entry name" value="HTH-TYPE TRANSCRIPTIONAL REGULATOR RUTR"/>
    <property type="match status" value="1"/>
</dbReference>
<dbReference type="PRINTS" id="PR00455">
    <property type="entry name" value="HTHTETR"/>
</dbReference>
<name>A0ABV9YG92_9PSEU</name>
<evidence type="ECO:0000259" key="4">
    <source>
        <dbReference type="PROSITE" id="PS50977"/>
    </source>
</evidence>
<dbReference type="InterPro" id="IPR036271">
    <property type="entry name" value="Tet_transcr_reg_TetR-rel_C_sf"/>
</dbReference>
<dbReference type="InterPro" id="IPR009057">
    <property type="entry name" value="Homeodomain-like_sf"/>
</dbReference>
<organism evidence="5 6">
    <name type="scientific">Actinomycetospora atypica</name>
    <dbReference type="NCBI Taxonomy" id="1290095"/>
    <lineage>
        <taxon>Bacteria</taxon>
        <taxon>Bacillati</taxon>
        <taxon>Actinomycetota</taxon>
        <taxon>Actinomycetes</taxon>
        <taxon>Pseudonocardiales</taxon>
        <taxon>Pseudonocardiaceae</taxon>
        <taxon>Actinomycetospora</taxon>
    </lineage>
</organism>
<dbReference type="EMBL" id="JBHSIV010000004">
    <property type="protein sequence ID" value="MFC5061651.1"/>
    <property type="molecule type" value="Genomic_DNA"/>
</dbReference>
<evidence type="ECO:0000256" key="3">
    <source>
        <dbReference type="SAM" id="MobiDB-lite"/>
    </source>
</evidence>
<dbReference type="InterPro" id="IPR041490">
    <property type="entry name" value="KstR2_TetR_C"/>
</dbReference>
<feature type="compositionally biased region" description="Low complexity" evidence="3">
    <location>
        <begin position="1"/>
        <end position="12"/>
    </location>
</feature>
<evidence type="ECO:0000256" key="1">
    <source>
        <dbReference type="ARBA" id="ARBA00023125"/>
    </source>
</evidence>
<comment type="caution">
    <text evidence="5">The sequence shown here is derived from an EMBL/GenBank/DDBJ whole genome shotgun (WGS) entry which is preliminary data.</text>
</comment>
<dbReference type="InterPro" id="IPR001647">
    <property type="entry name" value="HTH_TetR"/>
</dbReference>
<protein>
    <submittedName>
        <fullName evidence="5">TetR/AcrR family transcriptional regulator</fullName>
    </submittedName>
</protein>
<sequence>MPRVVAPGRSAPSPVPPPTVLTRPDDEPTAATLLAAAVEVMAVNGYHGSSVRDIASAAGTSPAVLYHHYASKQGLLVTLCDRSLDLLLHATEDALDDAGHEPAARLDAIVGAHVRFHMDSQRESLIGNSELRALEPAGRALVIAKRDAQQRLFDRVVRDGTREGVFTTAHPRDAARFVVTACTGVATWYRPGGALHPEQVVARHRAIALDAVGHRR</sequence>
<dbReference type="SUPFAM" id="SSF46689">
    <property type="entry name" value="Homeodomain-like"/>
    <property type="match status" value="1"/>
</dbReference>
<dbReference type="Pfam" id="PF00440">
    <property type="entry name" value="TetR_N"/>
    <property type="match status" value="1"/>
</dbReference>
<dbReference type="RefSeq" id="WP_378035002.1">
    <property type="nucleotide sequence ID" value="NZ_JBHSIV010000004.1"/>
</dbReference>
<keyword evidence="6" id="KW-1185">Reference proteome</keyword>
<dbReference type="SUPFAM" id="SSF48498">
    <property type="entry name" value="Tetracyclin repressor-like, C-terminal domain"/>
    <property type="match status" value="1"/>
</dbReference>
<gene>
    <name evidence="5" type="ORF">ACFPBZ_05510</name>
</gene>
<keyword evidence="1 2" id="KW-0238">DNA-binding</keyword>
<dbReference type="InterPro" id="IPR050109">
    <property type="entry name" value="HTH-type_TetR-like_transc_reg"/>
</dbReference>
<evidence type="ECO:0000313" key="5">
    <source>
        <dbReference type="EMBL" id="MFC5061651.1"/>
    </source>
</evidence>
<accession>A0ABV9YG92</accession>
<proteinExistence type="predicted"/>
<feature type="domain" description="HTH tetR-type" evidence="4">
    <location>
        <begin position="27"/>
        <end position="87"/>
    </location>
</feature>
<dbReference type="PROSITE" id="PS50977">
    <property type="entry name" value="HTH_TETR_2"/>
    <property type="match status" value="1"/>
</dbReference>
<evidence type="ECO:0000256" key="2">
    <source>
        <dbReference type="PROSITE-ProRule" id="PRU00335"/>
    </source>
</evidence>
<feature type="DNA-binding region" description="H-T-H motif" evidence="2">
    <location>
        <begin position="50"/>
        <end position="69"/>
    </location>
</feature>
<dbReference type="Gene3D" id="1.10.357.10">
    <property type="entry name" value="Tetracycline Repressor, domain 2"/>
    <property type="match status" value="1"/>
</dbReference>
<dbReference type="Proteomes" id="UP001595947">
    <property type="component" value="Unassembled WGS sequence"/>
</dbReference>
<reference evidence="6" key="1">
    <citation type="journal article" date="2019" name="Int. J. Syst. Evol. Microbiol.">
        <title>The Global Catalogue of Microorganisms (GCM) 10K type strain sequencing project: providing services to taxonomists for standard genome sequencing and annotation.</title>
        <authorList>
            <consortium name="The Broad Institute Genomics Platform"/>
            <consortium name="The Broad Institute Genome Sequencing Center for Infectious Disease"/>
            <person name="Wu L."/>
            <person name="Ma J."/>
        </authorList>
    </citation>
    <scope>NUCLEOTIDE SEQUENCE [LARGE SCALE GENOMIC DNA]</scope>
    <source>
        <strain evidence="6">CGMCC 4.7093</strain>
    </source>
</reference>